<dbReference type="AlphaFoldDB" id="G9WJM2"/>
<keyword evidence="2" id="KW-0472">Membrane</keyword>
<feature type="compositionally biased region" description="Low complexity" evidence="1">
    <location>
        <begin position="188"/>
        <end position="211"/>
    </location>
</feature>
<dbReference type="HOGENOM" id="CLU_841542_0_0_9"/>
<evidence type="ECO:0000256" key="1">
    <source>
        <dbReference type="SAM" id="MobiDB-lite"/>
    </source>
</evidence>
<sequence>MDKHKKPLYKQFWLWIVLGLVTVFLIFLNMPIGNVTQKNQTIYRVNVTSSKITRQGDYLLRGTTTAPDGSKIIATPYSRTNKHYTSVASAKNSALKSWATVHGKKFTAFIDSFDVINAKRPWVGYPTKTLVFALADYKKPFKTRKISKQIIGRARKYGSINLGVDNRVVQHITKLNDLLQSIIKRSHSNSSTDSSSSDDSADSSSTNEAASSSSVTYRTDITYDQLARTPENYKYADLTLTGKVIQVMEGTNETDLRVAIDGNYDDVVFLAYDPSIMNGSRIIENDKIQFYGTSQGTTTYTSTMSGDITVPLIFADKINDQGPAPDDYGD</sequence>
<keyword evidence="4" id="KW-1185">Reference proteome</keyword>
<protein>
    <submittedName>
        <fullName evidence="3">TcdA-E operon negative regulator</fullName>
    </submittedName>
</protein>
<feature type="transmembrane region" description="Helical" evidence="2">
    <location>
        <begin position="12"/>
        <end position="32"/>
    </location>
</feature>
<evidence type="ECO:0000313" key="3">
    <source>
        <dbReference type="EMBL" id="EHN59067.1"/>
    </source>
</evidence>
<dbReference type="RefSeq" id="WP_007745762.1">
    <property type="nucleotide sequence ID" value="NZ_ATZG01000004.1"/>
</dbReference>
<gene>
    <name evidence="3" type="ORF">OKIT_0964</name>
</gene>
<accession>G9WJM2</accession>
<keyword evidence="2" id="KW-1133">Transmembrane helix</keyword>
<evidence type="ECO:0000256" key="2">
    <source>
        <dbReference type="SAM" id="Phobius"/>
    </source>
</evidence>
<dbReference type="EMBL" id="AFVZ01000001">
    <property type="protein sequence ID" value="EHN59067.1"/>
    <property type="molecule type" value="Genomic_DNA"/>
</dbReference>
<dbReference type="eggNOG" id="ENOG5031TB7">
    <property type="taxonomic scope" value="Bacteria"/>
</dbReference>
<keyword evidence="2" id="KW-0812">Transmembrane</keyword>
<comment type="caution">
    <text evidence="3">The sequence shown here is derived from an EMBL/GenBank/DDBJ whole genome shotgun (WGS) entry which is preliminary data.</text>
</comment>
<reference evidence="3 4" key="1">
    <citation type="journal article" date="2012" name="PLoS ONE">
        <title>Functional divergence in the genus oenococcus as predicted by genome sequencing of the newly-described species, Oenococcus kitaharae.</title>
        <authorList>
            <person name="Borneman A.R."/>
            <person name="McCarthy J.M."/>
            <person name="Chambers P.J."/>
            <person name="Bartowsky E.J."/>
        </authorList>
    </citation>
    <scope>NUCLEOTIDE SEQUENCE [LARGE SCALE GENOMIC DNA]</scope>
    <source>
        <strain evidence="4">DSM17330</strain>
    </source>
</reference>
<evidence type="ECO:0000313" key="4">
    <source>
        <dbReference type="Proteomes" id="UP000004959"/>
    </source>
</evidence>
<dbReference type="PATRIC" id="fig|1045004.4.peg.963"/>
<feature type="region of interest" description="Disordered" evidence="1">
    <location>
        <begin position="187"/>
        <end position="211"/>
    </location>
</feature>
<dbReference type="OrthoDB" id="1656098at2"/>
<dbReference type="Proteomes" id="UP000004959">
    <property type="component" value="Chromosome"/>
</dbReference>
<organism evidence="3 4">
    <name type="scientific">Oenococcus kitaharae DSM 17330</name>
    <dbReference type="NCBI Taxonomy" id="1045004"/>
    <lineage>
        <taxon>Bacteria</taxon>
        <taxon>Bacillati</taxon>
        <taxon>Bacillota</taxon>
        <taxon>Bacilli</taxon>
        <taxon>Lactobacillales</taxon>
        <taxon>Lactobacillaceae</taxon>
        <taxon>Oenococcus</taxon>
    </lineage>
</organism>
<proteinExistence type="predicted"/>
<name>G9WJM2_9LACO</name>